<protein>
    <submittedName>
        <fullName evidence="1">Uncharacterized protein</fullName>
    </submittedName>
</protein>
<dbReference type="Gene3D" id="3.30.559.10">
    <property type="entry name" value="Chloramphenicol acetyltransferase-like domain"/>
    <property type="match status" value="1"/>
</dbReference>
<name>A0A2K1QLL3_9PEZI</name>
<dbReference type="OrthoDB" id="3355480at2759"/>
<keyword evidence="2" id="KW-1185">Reference proteome</keyword>
<organism evidence="1 2">
    <name type="scientific">Sphaceloma murrayae</name>
    <dbReference type="NCBI Taxonomy" id="2082308"/>
    <lineage>
        <taxon>Eukaryota</taxon>
        <taxon>Fungi</taxon>
        <taxon>Dikarya</taxon>
        <taxon>Ascomycota</taxon>
        <taxon>Pezizomycotina</taxon>
        <taxon>Dothideomycetes</taxon>
        <taxon>Dothideomycetidae</taxon>
        <taxon>Myriangiales</taxon>
        <taxon>Elsinoaceae</taxon>
        <taxon>Sphaceloma</taxon>
    </lineage>
</organism>
<evidence type="ECO:0000313" key="1">
    <source>
        <dbReference type="EMBL" id="PNS15852.1"/>
    </source>
</evidence>
<dbReference type="InParanoid" id="A0A2K1QLL3"/>
<dbReference type="PANTHER" id="PTHR28037">
    <property type="entry name" value="ALCOHOL O-ACETYLTRANSFERASE 1-RELATED"/>
    <property type="match status" value="1"/>
</dbReference>
<dbReference type="InterPro" id="IPR052058">
    <property type="entry name" value="Alcohol_O-acetyltransferase"/>
</dbReference>
<reference evidence="1 2" key="1">
    <citation type="submission" date="2017-06" db="EMBL/GenBank/DDBJ databases">
        <title>Draft genome sequence of a variant of Elsinoe murrayae.</title>
        <authorList>
            <person name="Cheng Q."/>
        </authorList>
    </citation>
    <scope>NUCLEOTIDE SEQUENCE [LARGE SCALE GENOMIC DNA]</scope>
    <source>
        <strain evidence="1 2">CQ-2017a</strain>
    </source>
</reference>
<sequence length="658" mass="73618">MSSSAAYSPTWSVRSLEVVHDTADVPHVWEKYSKCDESGDLLIPSVSIQTPPIAIAPQQCVGSFSPSTLRDDSCSTRKPYTSKHLLMDWLERYGNAYHEWREACENGRRLHYRPLGAVESAFDADGLYHEGRADITMTATFEIETGASAEQLRERVLLAWTCLRLSHTLLAASAHPQLDFMDSSIRTRATRFCVMRTPESWQEAMEWSRNQLVHMDDQLTDIDADQLYRHSQNSSRILDSTVSLSKLFVLPLVKAGSSTWSLRFMFIIAHQISDGLTNNTWIHHFMHLLNKPLAELRSEGSTLLSSLHTRLPLPQEDLYPPITGSKARQRWFWAITLVLRHVHHPNPLSFPNPLRYPTPRPSALPSDHAFSPLLPYTVAPPLNAGTVSARLSTPSTQRLHRLCRQTSCSIGAGSFVLVAIVMMELYEARFPSIPLSQRLPFAGSFPINPRPFFNHHSPPDSMMLAFSDGVVLPFLPSSLDLDGRIRLLVRSAQRQLSRYQKRPRTMTGDDRAAKLKFWGASGAGRVIAMNYIDVLERLEGRLPPEKRTGFTPGGVLPKRQGPMATCGISSVGKGHPGLRPGQYDLREVGEGEDAFVADIRGVKMGVRPRDGEFLVGIGGDDESVGATVSYDACAIDGEWAERWKEKMESILEEERARL</sequence>
<evidence type="ECO:0000313" key="2">
    <source>
        <dbReference type="Proteomes" id="UP000243797"/>
    </source>
</evidence>
<dbReference type="InterPro" id="IPR023213">
    <property type="entry name" value="CAT-like_dom_sf"/>
</dbReference>
<accession>A0A2K1QLL3</accession>
<dbReference type="STRING" id="2082308.A0A2K1QLL3"/>
<gene>
    <name evidence="1" type="ORF">CAC42_4304</name>
</gene>
<dbReference type="Proteomes" id="UP000243797">
    <property type="component" value="Unassembled WGS sequence"/>
</dbReference>
<dbReference type="AlphaFoldDB" id="A0A2K1QLL3"/>
<dbReference type="PANTHER" id="PTHR28037:SF1">
    <property type="entry name" value="ALCOHOL O-ACETYLTRANSFERASE 1-RELATED"/>
    <property type="match status" value="1"/>
</dbReference>
<dbReference type="EMBL" id="NKHZ01000068">
    <property type="protein sequence ID" value="PNS15852.1"/>
    <property type="molecule type" value="Genomic_DNA"/>
</dbReference>
<comment type="caution">
    <text evidence="1">The sequence shown here is derived from an EMBL/GenBank/DDBJ whole genome shotgun (WGS) entry which is preliminary data.</text>
</comment>
<proteinExistence type="predicted"/>